<sequence>MPEFLNVHPGAAVEKLASRSSPDGYLRYSVVGPHTSGADMNFAQLKSSFLNLARKYRTEEHFNVEDFCASVQHHVTRHIASKLHNCLEYLSASNQLHDVKHVVISGGVAANNYICNGIGKLAHLHGLEIVRVPPRLCTDNAEMVAWNGILCLKESSQNIHRYPDIPNSIYAHARYLIGADSRALVPSKPTRKLGVTSVHDNLPLKVFDKEILRKQHEEASIAK</sequence>
<organism evidence="2 3">
    <name type="scientific">Strongylus vulgaris</name>
    <name type="common">Blood worm</name>
    <dbReference type="NCBI Taxonomy" id="40348"/>
    <lineage>
        <taxon>Eukaryota</taxon>
        <taxon>Metazoa</taxon>
        <taxon>Ecdysozoa</taxon>
        <taxon>Nematoda</taxon>
        <taxon>Chromadorea</taxon>
        <taxon>Rhabditida</taxon>
        <taxon>Rhabditina</taxon>
        <taxon>Rhabditomorpha</taxon>
        <taxon>Strongyloidea</taxon>
        <taxon>Strongylidae</taxon>
        <taxon>Strongylus</taxon>
    </lineage>
</organism>
<dbReference type="AlphaFoldDB" id="A0A3P7KE36"/>
<proteinExistence type="predicted"/>
<dbReference type="Gene3D" id="3.30.420.40">
    <property type="match status" value="1"/>
</dbReference>
<protein>
    <recommendedName>
        <fullName evidence="1">Gcp-like domain-containing protein</fullName>
    </recommendedName>
</protein>
<dbReference type="PANTHER" id="PTHR11735:SF6">
    <property type="entry name" value="TRNA N6-ADENOSINE THREONYLCARBAMOYLTRANSFERASE, MITOCHONDRIAL"/>
    <property type="match status" value="1"/>
</dbReference>
<dbReference type="EMBL" id="UYYB01003660">
    <property type="protein sequence ID" value="VDM66758.1"/>
    <property type="molecule type" value="Genomic_DNA"/>
</dbReference>
<dbReference type="PANTHER" id="PTHR11735">
    <property type="entry name" value="TRNA N6-ADENOSINE THREONYLCARBAMOYLTRANSFERASE"/>
    <property type="match status" value="1"/>
</dbReference>
<evidence type="ECO:0000259" key="1">
    <source>
        <dbReference type="Pfam" id="PF00814"/>
    </source>
</evidence>
<keyword evidence="3" id="KW-1185">Reference proteome</keyword>
<dbReference type="InterPro" id="IPR043129">
    <property type="entry name" value="ATPase_NBD"/>
</dbReference>
<name>A0A3P7KE36_STRVU</name>
<dbReference type="InterPro" id="IPR000905">
    <property type="entry name" value="Gcp-like_dom"/>
</dbReference>
<dbReference type="GO" id="GO:0005739">
    <property type="term" value="C:mitochondrion"/>
    <property type="evidence" value="ECO:0007669"/>
    <property type="project" value="TreeGrafter"/>
</dbReference>
<dbReference type="SUPFAM" id="SSF53067">
    <property type="entry name" value="Actin-like ATPase domain"/>
    <property type="match status" value="1"/>
</dbReference>
<reference evidence="2 3" key="1">
    <citation type="submission" date="2018-11" db="EMBL/GenBank/DDBJ databases">
        <authorList>
            <consortium name="Pathogen Informatics"/>
        </authorList>
    </citation>
    <scope>NUCLEOTIDE SEQUENCE [LARGE SCALE GENOMIC DNA]</scope>
</reference>
<dbReference type="Pfam" id="PF00814">
    <property type="entry name" value="TsaD"/>
    <property type="match status" value="1"/>
</dbReference>
<dbReference type="Proteomes" id="UP000270094">
    <property type="component" value="Unassembled WGS sequence"/>
</dbReference>
<evidence type="ECO:0000313" key="2">
    <source>
        <dbReference type="EMBL" id="VDM66758.1"/>
    </source>
</evidence>
<accession>A0A3P7KE36</accession>
<evidence type="ECO:0000313" key="3">
    <source>
        <dbReference type="Proteomes" id="UP000270094"/>
    </source>
</evidence>
<feature type="domain" description="Gcp-like" evidence="1">
    <location>
        <begin position="7"/>
        <end position="146"/>
    </location>
</feature>
<gene>
    <name evidence="2" type="ORF">SVUK_LOCUS1756</name>
</gene>
<dbReference type="OrthoDB" id="10259622at2759"/>